<gene>
    <name evidence="1" type="ORF">Vadar_031676</name>
</gene>
<dbReference type="Proteomes" id="UP000828048">
    <property type="component" value="Chromosome 8"/>
</dbReference>
<name>A0ACB7YIM0_9ERIC</name>
<evidence type="ECO:0000313" key="2">
    <source>
        <dbReference type="Proteomes" id="UP000828048"/>
    </source>
</evidence>
<sequence length="97" mass="10797">MVAQLQPVSTVVAHHGRIQLWPLDFSGSCTVIPAQRVIKEKHVVNGRMVANPRIITACLEELENILKVGEVEKNLDNSTDVNYNAHLIHKADGFEKT</sequence>
<reference evidence="1 2" key="1">
    <citation type="journal article" date="2021" name="Hortic Res">
        <title>High-quality reference genome and annotation aids understanding of berry development for evergreen blueberry (Vaccinium darrowii).</title>
        <authorList>
            <person name="Yu J."/>
            <person name="Hulse-Kemp A.M."/>
            <person name="Babiker E."/>
            <person name="Staton M."/>
        </authorList>
    </citation>
    <scope>NUCLEOTIDE SEQUENCE [LARGE SCALE GENOMIC DNA]</scope>
    <source>
        <strain evidence="2">cv. NJ 8807/NJ 8810</strain>
        <tissue evidence="1">Young leaf</tissue>
    </source>
</reference>
<evidence type="ECO:0000313" key="1">
    <source>
        <dbReference type="EMBL" id="KAH7852979.1"/>
    </source>
</evidence>
<dbReference type="EMBL" id="CM037158">
    <property type="protein sequence ID" value="KAH7852979.1"/>
    <property type="molecule type" value="Genomic_DNA"/>
</dbReference>
<proteinExistence type="predicted"/>
<protein>
    <submittedName>
        <fullName evidence="1">Uncharacterized protein</fullName>
    </submittedName>
</protein>
<comment type="caution">
    <text evidence="1">The sequence shown here is derived from an EMBL/GenBank/DDBJ whole genome shotgun (WGS) entry which is preliminary data.</text>
</comment>
<keyword evidence="2" id="KW-1185">Reference proteome</keyword>
<organism evidence="1 2">
    <name type="scientific">Vaccinium darrowii</name>
    <dbReference type="NCBI Taxonomy" id="229202"/>
    <lineage>
        <taxon>Eukaryota</taxon>
        <taxon>Viridiplantae</taxon>
        <taxon>Streptophyta</taxon>
        <taxon>Embryophyta</taxon>
        <taxon>Tracheophyta</taxon>
        <taxon>Spermatophyta</taxon>
        <taxon>Magnoliopsida</taxon>
        <taxon>eudicotyledons</taxon>
        <taxon>Gunneridae</taxon>
        <taxon>Pentapetalae</taxon>
        <taxon>asterids</taxon>
        <taxon>Ericales</taxon>
        <taxon>Ericaceae</taxon>
        <taxon>Vaccinioideae</taxon>
        <taxon>Vaccinieae</taxon>
        <taxon>Vaccinium</taxon>
    </lineage>
</organism>
<accession>A0ACB7YIM0</accession>